<comment type="similarity">
    <text evidence="2">Belongs to the THOC5 family.</text>
</comment>
<evidence type="ECO:0000256" key="3">
    <source>
        <dbReference type="ARBA" id="ARBA00023242"/>
    </source>
</evidence>
<keyword evidence="5" id="KW-1185">Reference proteome</keyword>
<comment type="subcellular location">
    <subcellularLocation>
        <location evidence="1">Nucleus</location>
    </subcellularLocation>
</comment>
<protein>
    <submittedName>
        <fullName evidence="4">THO complex subunit 5</fullName>
    </submittedName>
</protein>
<name>A0A5N5QVF0_9AGAM</name>
<dbReference type="AlphaFoldDB" id="A0A5N5QVF0"/>
<proteinExistence type="inferred from homology"/>
<evidence type="ECO:0000256" key="2">
    <source>
        <dbReference type="ARBA" id="ARBA00008044"/>
    </source>
</evidence>
<gene>
    <name evidence="4" type="ORF">CTheo_1050</name>
</gene>
<accession>A0A5N5QVF0</accession>
<evidence type="ECO:0000313" key="5">
    <source>
        <dbReference type="Proteomes" id="UP000383932"/>
    </source>
</evidence>
<dbReference type="GO" id="GO:0000445">
    <property type="term" value="C:THO complex part of transcription export complex"/>
    <property type="evidence" value="ECO:0007669"/>
    <property type="project" value="TreeGrafter"/>
</dbReference>
<dbReference type="PANTHER" id="PTHR13375:SF3">
    <property type="entry name" value="THO COMPLEX SUBUNIT 5 HOMOLOG"/>
    <property type="match status" value="1"/>
</dbReference>
<organism evidence="4 5">
    <name type="scientific">Ceratobasidium theobromae</name>
    <dbReference type="NCBI Taxonomy" id="1582974"/>
    <lineage>
        <taxon>Eukaryota</taxon>
        <taxon>Fungi</taxon>
        <taxon>Dikarya</taxon>
        <taxon>Basidiomycota</taxon>
        <taxon>Agaricomycotina</taxon>
        <taxon>Agaricomycetes</taxon>
        <taxon>Cantharellales</taxon>
        <taxon>Ceratobasidiaceae</taxon>
        <taxon>Ceratobasidium</taxon>
    </lineage>
</organism>
<evidence type="ECO:0000313" key="4">
    <source>
        <dbReference type="EMBL" id="KAB5595589.1"/>
    </source>
</evidence>
<dbReference type="InterPro" id="IPR019163">
    <property type="entry name" value="THO_Thoc5"/>
</dbReference>
<evidence type="ECO:0000256" key="1">
    <source>
        <dbReference type="ARBA" id="ARBA00004123"/>
    </source>
</evidence>
<keyword evidence="3" id="KW-0539">Nucleus</keyword>
<dbReference type="GO" id="GO:0003729">
    <property type="term" value="F:mRNA binding"/>
    <property type="evidence" value="ECO:0007669"/>
    <property type="project" value="TreeGrafter"/>
</dbReference>
<dbReference type="Pfam" id="PF09766">
    <property type="entry name" value="FmiP_Thoc5"/>
    <property type="match status" value="1"/>
</dbReference>
<sequence>MVGVSAVANTLPAQLVASIDQLLREIDTLVSPTSALPHDVVRNASGSITAQLRDHSRQLTGIVRDAKQHSSEVRLMKDQAHLGLQNLLYERRHLEREIEKCRQFNSIYQEVPLHPLEEFMNIAPEEARSEEILKDEHQLLLRRLNLELSERTRLDVQKKQMIAEKERLLSENKKAESGLDALVGELDSLARIAIELQGKMAALELP</sequence>
<dbReference type="EMBL" id="SSOP01000008">
    <property type="protein sequence ID" value="KAB5595589.1"/>
    <property type="molecule type" value="Genomic_DNA"/>
</dbReference>
<dbReference type="Proteomes" id="UP000383932">
    <property type="component" value="Unassembled WGS sequence"/>
</dbReference>
<comment type="caution">
    <text evidence="4">The sequence shown here is derived from an EMBL/GenBank/DDBJ whole genome shotgun (WGS) entry which is preliminary data.</text>
</comment>
<dbReference type="OrthoDB" id="20582at2759"/>
<reference evidence="4 5" key="1">
    <citation type="journal article" date="2019" name="Fungal Biol. Biotechnol.">
        <title>Draft genome sequence of fastidious pathogen Ceratobasidium theobromae, which causes vascular-streak dieback in Theobroma cacao.</title>
        <authorList>
            <person name="Ali S.S."/>
            <person name="Asman A."/>
            <person name="Shao J."/>
            <person name="Firmansyah A.P."/>
            <person name="Susilo A.W."/>
            <person name="Rosmana A."/>
            <person name="McMahon P."/>
            <person name="Junaid M."/>
            <person name="Guest D."/>
            <person name="Kheng T.Y."/>
            <person name="Meinhardt L.W."/>
            <person name="Bailey B.A."/>
        </authorList>
    </citation>
    <scope>NUCLEOTIDE SEQUENCE [LARGE SCALE GENOMIC DNA]</scope>
    <source>
        <strain evidence="4 5">CT2</strain>
    </source>
</reference>
<dbReference type="PANTHER" id="PTHR13375">
    <property type="entry name" value="FMS INTERACTING PROTEIN"/>
    <property type="match status" value="1"/>
</dbReference>
<dbReference type="GO" id="GO:0006406">
    <property type="term" value="P:mRNA export from nucleus"/>
    <property type="evidence" value="ECO:0007669"/>
    <property type="project" value="TreeGrafter"/>
</dbReference>